<feature type="signal peptide" evidence="1">
    <location>
        <begin position="1"/>
        <end position="19"/>
    </location>
</feature>
<dbReference type="EMBL" id="WEGH01000002">
    <property type="protein sequence ID" value="MQY04778.1"/>
    <property type="molecule type" value="Genomic_DNA"/>
</dbReference>
<dbReference type="RefSeq" id="WP_153532945.1">
    <property type="nucleotide sequence ID" value="NZ_WEGH01000002.1"/>
</dbReference>
<dbReference type="PROSITE" id="PS51257">
    <property type="entry name" value="PROKAR_LIPOPROTEIN"/>
    <property type="match status" value="1"/>
</dbReference>
<proteinExistence type="predicted"/>
<gene>
    <name evidence="2" type="ORF">ACRB68_28400</name>
</gene>
<feature type="chain" id="PRO_5038731634" description="Small secreted protein" evidence="1">
    <location>
        <begin position="20"/>
        <end position="179"/>
    </location>
</feature>
<accession>A0A7K0BUA8</accession>
<sequence>MKRLIITLTLAATAVASVAGCGSDDKKAAPKGPEVAWAAKVCDTVNQSTAKLALPAVSSDVKVYRKNIVTFLDDVASRLKSMEANLQGVGSPPVEGGQASVDKALANLRATRTSLEQARVRLAKVKVENKGALQAEMQKLSKVMAKSATYHGPADDLKASNPKLGAAFNDAASCKTTKS</sequence>
<organism evidence="2 3">
    <name type="scientific">Actinomadura macrotermitis</name>
    <dbReference type="NCBI Taxonomy" id="2585200"/>
    <lineage>
        <taxon>Bacteria</taxon>
        <taxon>Bacillati</taxon>
        <taxon>Actinomycetota</taxon>
        <taxon>Actinomycetes</taxon>
        <taxon>Streptosporangiales</taxon>
        <taxon>Thermomonosporaceae</taxon>
        <taxon>Actinomadura</taxon>
    </lineage>
</organism>
<dbReference type="Proteomes" id="UP000487268">
    <property type="component" value="Unassembled WGS sequence"/>
</dbReference>
<keyword evidence="3" id="KW-1185">Reference proteome</keyword>
<comment type="caution">
    <text evidence="2">The sequence shown here is derived from an EMBL/GenBank/DDBJ whole genome shotgun (WGS) entry which is preliminary data.</text>
</comment>
<dbReference type="AlphaFoldDB" id="A0A7K0BUA8"/>
<evidence type="ECO:0000256" key="1">
    <source>
        <dbReference type="SAM" id="SignalP"/>
    </source>
</evidence>
<name>A0A7K0BUA8_9ACTN</name>
<protein>
    <recommendedName>
        <fullName evidence="4">Small secreted protein</fullName>
    </recommendedName>
</protein>
<evidence type="ECO:0008006" key="4">
    <source>
        <dbReference type="Google" id="ProtNLM"/>
    </source>
</evidence>
<reference evidence="2 3" key="1">
    <citation type="submission" date="2019-10" db="EMBL/GenBank/DDBJ databases">
        <title>Actinomadura rubteroloni sp. nov. and Actinomadura macrotermitis sp. nov., isolated from the gut of fungus growing-termite Macrotermes natalensis.</title>
        <authorList>
            <person name="Benndorf R."/>
            <person name="Martin K."/>
            <person name="Kuefner M."/>
            <person name="De Beer W."/>
            <person name="Kaster A.-K."/>
            <person name="Vollmers J."/>
            <person name="Poulsen M."/>
            <person name="Beemelmanns C."/>
        </authorList>
    </citation>
    <scope>NUCLEOTIDE SEQUENCE [LARGE SCALE GENOMIC DNA]</scope>
    <source>
        <strain evidence="2 3">RB68</strain>
    </source>
</reference>
<dbReference type="OrthoDB" id="4202326at2"/>
<evidence type="ECO:0000313" key="3">
    <source>
        <dbReference type="Proteomes" id="UP000487268"/>
    </source>
</evidence>
<evidence type="ECO:0000313" key="2">
    <source>
        <dbReference type="EMBL" id="MQY04778.1"/>
    </source>
</evidence>
<keyword evidence="1" id="KW-0732">Signal</keyword>